<organism evidence="2 3">
    <name type="scientific">Rhodocollybia butyracea</name>
    <dbReference type="NCBI Taxonomy" id="206335"/>
    <lineage>
        <taxon>Eukaryota</taxon>
        <taxon>Fungi</taxon>
        <taxon>Dikarya</taxon>
        <taxon>Basidiomycota</taxon>
        <taxon>Agaricomycotina</taxon>
        <taxon>Agaricomycetes</taxon>
        <taxon>Agaricomycetidae</taxon>
        <taxon>Agaricales</taxon>
        <taxon>Marasmiineae</taxon>
        <taxon>Omphalotaceae</taxon>
        <taxon>Rhodocollybia</taxon>
    </lineage>
</organism>
<dbReference type="OrthoDB" id="2567806at2759"/>
<keyword evidence="3" id="KW-1185">Reference proteome</keyword>
<dbReference type="InterPro" id="IPR019783">
    <property type="entry name" value="SDO1/SBDS_N"/>
</dbReference>
<gene>
    <name evidence="2" type="ORF">BDP27DRAFT_1312970</name>
</gene>
<protein>
    <submittedName>
        <fullName evidence="2">Ribosome maturation protein</fullName>
    </submittedName>
</protein>
<reference evidence="2" key="1">
    <citation type="submission" date="2020-11" db="EMBL/GenBank/DDBJ databases">
        <authorList>
            <consortium name="DOE Joint Genome Institute"/>
            <person name="Ahrendt S."/>
            <person name="Riley R."/>
            <person name="Andreopoulos W."/>
            <person name="Labutti K."/>
            <person name="Pangilinan J."/>
            <person name="Ruiz-Duenas F.J."/>
            <person name="Barrasa J.M."/>
            <person name="Sanchez-Garcia M."/>
            <person name="Camarero S."/>
            <person name="Miyauchi S."/>
            <person name="Serrano A."/>
            <person name="Linde D."/>
            <person name="Babiker R."/>
            <person name="Drula E."/>
            <person name="Ayuso-Fernandez I."/>
            <person name="Pacheco R."/>
            <person name="Padilla G."/>
            <person name="Ferreira P."/>
            <person name="Barriuso J."/>
            <person name="Kellner H."/>
            <person name="Castanera R."/>
            <person name="Alfaro M."/>
            <person name="Ramirez L."/>
            <person name="Pisabarro A.G."/>
            <person name="Kuo A."/>
            <person name="Tritt A."/>
            <person name="Lipzen A."/>
            <person name="He G."/>
            <person name="Yan M."/>
            <person name="Ng V."/>
            <person name="Cullen D."/>
            <person name="Martin F."/>
            <person name="Rosso M.-N."/>
            <person name="Henrissat B."/>
            <person name="Hibbett D."/>
            <person name="Martinez A.T."/>
            <person name="Grigoriev I.V."/>
        </authorList>
    </citation>
    <scope>NUCLEOTIDE SEQUENCE</scope>
    <source>
        <strain evidence="2">AH 40177</strain>
    </source>
</reference>
<accession>A0A9P5Q8S3</accession>
<sequence>MPHELTKVIYKRKDAPLSEKAEEYIVFVNHEEYKKWSEGGTTIPLADVVDSFQVYHSTQGNQGILGKPSKQQLENEFGSSKDVDVVEIILKKGKDQPGEGITTQTFGTNATRGSAVIDNKGKGLSGF</sequence>
<dbReference type="Pfam" id="PF01172">
    <property type="entry name" value="SBDS_N"/>
    <property type="match status" value="1"/>
</dbReference>
<dbReference type="Proteomes" id="UP000772434">
    <property type="component" value="Unassembled WGS sequence"/>
</dbReference>
<dbReference type="AlphaFoldDB" id="A0A9P5Q8S3"/>
<dbReference type="SUPFAM" id="SSF89895">
    <property type="entry name" value="FYSH domain"/>
    <property type="match status" value="1"/>
</dbReference>
<dbReference type="InterPro" id="IPR036786">
    <property type="entry name" value="Ribosome_mat_SBDS_N_sf"/>
</dbReference>
<evidence type="ECO:0000259" key="1">
    <source>
        <dbReference type="Pfam" id="PF01172"/>
    </source>
</evidence>
<dbReference type="Gene3D" id="3.30.1250.10">
    <property type="entry name" value="Ribosome maturation protein SBDS, N-terminal domain"/>
    <property type="match status" value="1"/>
</dbReference>
<comment type="caution">
    <text evidence="2">The sequence shown here is derived from an EMBL/GenBank/DDBJ whole genome shotgun (WGS) entry which is preliminary data.</text>
</comment>
<proteinExistence type="predicted"/>
<dbReference type="EMBL" id="JADNRY010000005">
    <property type="protein sequence ID" value="KAF9077019.1"/>
    <property type="molecule type" value="Genomic_DNA"/>
</dbReference>
<evidence type="ECO:0000313" key="3">
    <source>
        <dbReference type="Proteomes" id="UP000772434"/>
    </source>
</evidence>
<evidence type="ECO:0000313" key="2">
    <source>
        <dbReference type="EMBL" id="KAF9077019.1"/>
    </source>
</evidence>
<feature type="domain" description="Ribosome maturation protein SDO1/SBDS N-terminal" evidence="1">
    <location>
        <begin position="16"/>
        <end position="99"/>
    </location>
</feature>
<name>A0A9P5Q8S3_9AGAR</name>